<evidence type="ECO:0000256" key="2">
    <source>
        <dbReference type="ARBA" id="ARBA00005752"/>
    </source>
</evidence>
<keyword evidence="5" id="KW-0067">ATP-binding</keyword>
<dbReference type="Pfam" id="PF00733">
    <property type="entry name" value="Asn_synthase"/>
    <property type="match status" value="1"/>
</dbReference>
<dbReference type="Gene3D" id="3.60.20.10">
    <property type="entry name" value="Glutamine Phosphoribosylpyrophosphate, subunit 1, domain 1"/>
    <property type="match status" value="1"/>
</dbReference>
<evidence type="ECO:0000256" key="6">
    <source>
        <dbReference type="ARBA" id="ARBA00022888"/>
    </source>
</evidence>
<dbReference type="InterPro" id="IPR017932">
    <property type="entry name" value="GATase_2_dom"/>
</dbReference>
<evidence type="ECO:0000259" key="9">
    <source>
        <dbReference type="PROSITE" id="PS51278"/>
    </source>
</evidence>
<dbReference type="InterPro" id="IPR001962">
    <property type="entry name" value="Asn_synthase"/>
</dbReference>
<dbReference type="PANTHER" id="PTHR43284">
    <property type="entry name" value="ASPARAGINE SYNTHETASE (GLUTAMINE-HYDROLYZING)"/>
    <property type="match status" value="1"/>
</dbReference>
<evidence type="ECO:0000256" key="8">
    <source>
        <dbReference type="ARBA" id="ARBA00048741"/>
    </source>
</evidence>
<evidence type="ECO:0000256" key="5">
    <source>
        <dbReference type="ARBA" id="ARBA00022840"/>
    </source>
</evidence>
<name>A0ABV8ETM6_9ACTN</name>
<dbReference type="InterPro" id="IPR006426">
    <property type="entry name" value="Asn_synth_AEB"/>
</dbReference>
<dbReference type="SUPFAM" id="SSF52402">
    <property type="entry name" value="Adenine nucleotide alpha hydrolases-like"/>
    <property type="match status" value="1"/>
</dbReference>
<dbReference type="EMBL" id="JBHSBC010000004">
    <property type="protein sequence ID" value="MFC3979738.1"/>
    <property type="molecule type" value="Genomic_DNA"/>
</dbReference>
<comment type="similarity">
    <text evidence="2">Belongs to the asparagine synthetase family.</text>
</comment>
<dbReference type="InterPro" id="IPR029055">
    <property type="entry name" value="Ntn_hydrolases_N"/>
</dbReference>
<keyword evidence="7" id="KW-0315">Glutamine amidotransferase</keyword>
<dbReference type="NCBIfam" id="TIGR01536">
    <property type="entry name" value="asn_synth_AEB"/>
    <property type="match status" value="1"/>
</dbReference>
<dbReference type="PROSITE" id="PS51278">
    <property type="entry name" value="GATASE_TYPE_2"/>
    <property type="match status" value="1"/>
</dbReference>
<dbReference type="InterPro" id="IPR014729">
    <property type="entry name" value="Rossmann-like_a/b/a_fold"/>
</dbReference>
<comment type="catalytic activity">
    <reaction evidence="8">
        <text>L-aspartate + L-glutamine + ATP + H2O = L-asparagine + L-glutamate + AMP + diphosphate + H(+)</text>
        <dbReference type="Rhea" id="RHEA:12228"/>
        <dbReference type="ChEBI" id="CHEBI:15377"/>
        <dbReference type="ChEBI" id="CHEBI:15378"/>
        <dbReference type="ChEBI" id="CHEBI:29985"/>
        <dbReference type="ChEBI" id="CHEBI:29991"/>
        <dbReference type="ChEBI" id="CHEBI:30616"/>
        <dbReference type="ChEBI" id="CHEBI:33019"/>
        <dbReference type="ChEBI" id="CHEBI:58048"/>
        <dbReference type="ChEBI" id="CHEBI:58359"/>
        <dbReference type="ChEBI" id="CHEBI:456215"/>
        <dbReference type="EC" id="6.3.5.4"/>
    </reaction>
</comment>
<evidence type="ECO:0000313" key="10">
    <source>
        <dbReference type="EMBL" id="MFC3979738.1"/>
    </source>
</evidence>
<keyword evidence="4" id="KW-0547">Nucleotide-binding</keyword>
<accession>A0ABV8ETM6</accession>
<dbReference type="Pfam" id="PF13537">
    <property type="entry name" value="GATase_7"/>
    <property type="match status" value="1"/>
</dbReference>
<evidence type="ECO:0000256" key="3">
    <source>
        <dbReference type="ARBA" id="ARBA00012737"/>
    </source>
</evidence>
<dbReference type="Proteomes" id="UP001595698">
    <property type="component" value="Unassembled WGS sequence"/>
</dbReference>
<dbReference type="InterPro" id="IPR033738">
    <property type="entry name" value="AsnB_N"/>
</dbReference>
<evidence type="ECO:0000313" key="11">
    <source>
        <dbReference type="Proteomes" id="UP001595698"/>
    </source>
</evidence>
<comment type="caution">
    <text evidence="10">The sequence shown here is derived from an EMBL/GenBank/DDBJ whole genome shotgun (WGS) entry which is preliminary data.</text>
</comment>
<protein>
    <recommendedName>
        <fullName evidence="3">asparagine synthase (glutamine-hydrolyzing)</fullName>
        <ecNumber evidence="3">6.3.5.4</ecNumber>
    </recommendedName>
</protein>
<dbReference type="EC" id="6.3.5.4" evidence="3"/>
<gene>
    <name evidence="10" type="primary">asnB</name>
    <name evidence="10" type="ORF">ACFOYY_06390</name>
</gene>
<dbReference type="InterPro" id="IPR051786">
    <property type="entry name" value="ASN_synthetase/amidase"/>
</dbReference>
<keyword evidence="6" id="KW-0061">Asparagine biosynthesis</keyword>
<evidence type="ECO:0000256" key="4">
    <source>
        <dbReference type="ARBA" id="ARBA00022741"/>
    </source>
</evidence>
<dbReference type="RefSeq" id="WP_386188581.1">
    <property type="nucleotide sequence ID" value="NZ_JBHSBC010000004.1"/>
</dbReference>
<organism evidence="10 11">
    <name type="scientific">Streptosporangium jomthongense</name>
    <dbReference type="NCBI Taxonomy" id="1193683"/>
    <lineage>
        <taxon>Bacteria</taxon>
        <taxon>Bacillati</taxon>
        <taxon>Actinomycetota</taxon>
        <taxon>Actinomycetes</taxon>
        <taxon>Streptosporangiales</taxon>
        <taxon>Streptosporangiaceae</taxon>
        <taxon>Streptosporangium</taxon>
    </lineage>
</organism>
<keyword evidence="11" id="KW-1185">Reference proteome</keyword>
<evidence type="ECO:0000256" key="7">
    <source>
        <dbReference type="ARBA" id="ARBA00022962"/>
    </source>
</evidence>
<keyword evidence="6" id="KW-0028">Amino-acid biosynthesis</keyword>
<comment type="pathway">
    <text evidence="1">Amino-acid biosynthesis; L-asparagine biosynthesis; L-asparagine from L-aspartate (L-Gln route): step 1/1.</text>
</comment>
<dbReference type="PANTHER" id="PTHR43284:SF1">
    <property type="entry name" value="ASPARAGINE SYNTHETASE"/>
    <property type="match status" value="1"/>
</dbReference>
<dbReference type="SUPFAM" id="SSF56235">
    <property type="entry name" value="N-terminal nucleophile aminohydrolases (Ntn hydrolases)"/>
    <property type="match status" value="1"/>
</dbReference>
<dbReference type="CDD" id="cd01991">
    <property type="entry name" value="Asn_synthase_B_C"/>
    <property type="match status" value="1"/>
</dbReference>
<proteinExistence type="inferred from homology"/>
<dbReference type="Gene3D" id="3.40.50.620">
    <property type="entry name" value="HUPs"/>
    <property type="match status" value="1"/>
</dbReference>
<feature type="domain" description="Glutamine amidotransferase type-2" evidence="9">
    <location>
        <begin position="2"/>
        <end position="220"/>
    </location>
</feature>
<reference evidence="11" key="1">
    <citation type="journal article" date="2019" name="Int. J. Syst. Evol. Microbiol.">
        <title>The Global Catalogue of Microorganisms (GCM) 10K type strain sequencing project: providing services to taxonomists for standard genome sequencing and annotation.</title>
        <authorList>
            <consortium name="The Broad Institute Genomics Platform"/>
            <consortium name="The Broad Institute Genome Sequencing Center for Infectious Disease"/>
            <person name="Wu L."/>
            <person name="Ma J."/>
        </authorList>
    </citation>
    <scope>NUCLEOTIDE SEQUENCE [LARGE SCALE GENOMIC DNA]</scope>
    <source>
        <strain evidence="11">TBRC 7912</strain>
    </source>
</reference>
<sequence length="727" mass="79501">MCGLAGLARIDGGHTDATTDALLERMARIIAHRGPDDRELLRQGPVGLAFTRLSLVDPESGGQPLSTEDGDLVLIANGEVYNHRELAARLPAGTRLKGGSDCEVLLHLYRERGDAFLDEVRGMFAIVLWDRRRGRLVLARDRFGIKPLYYHRDGRRVVFASEIKALFADPATPRSLDWEQALTHPMLSAAPYPHRAEVPSTWFTGIECVPAGRIVQIDLADGTTREHTYWSLPTADADASEEEFVRRYGELLAESVAECATADAELGVFLSGGVDSAAVTALATPYAGRLHTFTVLSASTLRNGDAEHASWLAGKLGLPNHQVCFEADRIPSPDEWKRLLWLMEHPQCGPEQYYKHELHRYAKQARPELRGMLLGAASDEFNGGYSVDYSGGGGWDAFVATLDSMACSGALRTHPGLAPWWTRTDVPLLSRELLAVREDPYRAYLAAEYSKIQQYNCWHEDRTAAGSGIEARVPFLDHRLVELVLSIPPSHRKRLLWDKTILRESMRGVLPDRIAAREKVPFFYGEGQRHTHRVFLRMLRGDGAALVEEALAAPGASGALDGPAVRGLLGSLTERDDLAQVEILLRLVNLGLLSQMVSDLPPPVVDMSAGPVPVALGGENEARTEEILGCAPSVEPGSVPAQEDGFLLLADTTAEGTWYVAVDGAVRYVLEKDDDWLDLLRSVDGARSVAEIAELTGRPGDQVARQVAEAVEHGMLHLIEEGTGHAG</sequence>
<dbReference type="CDD" id="cd00712">
    <property type="entry name" value="AsnB"/>
    <property type="match status" value="1"/>
</dbReference>
<evidence type="ECO:0000256" key="1">
    <source>
        <dbReference type="ARBA" id="ARBA00005187"/>
    </source>
</evidence>
<keyword evidence="10" id="KW-0436">Ligase</keyword>
<dbReference type="GO" id="GO:0004066">
    <property type="term" value="F:asparagine synthase (glutamine-hydrolyzing) activity"/>
    <property type="evidence" value="ECO:0007669"/>
    <property type="project" value="UniProtKB-EC"/>
</dbReference>